<dbReference type="Pfam" id="PF06271">
    <property type="entry name" value="RDD"/>
    <property type="match status" value="1"/>
</dbReference>
<sequence length="123" mass="13679">MSYPFIRTTYGRRMGALALDWLACMSIVGAFSGGLFAVDPLRPLWIFLLFFAQMWIFTALKGGTLGHHLFGMKVVRFEDGGPLSIRQALIRTILVMLVVTAVTFDENGRGIHERLSGSVLTRS</sequence>
<dbReference type="RefSeq" id="WP_095685736.1">
    <property type="nucleotide sequence ID" value="NZ_CP016776.1"/>
</dbReference>
<dbReference type="EMBL" id="CP016776">
    <property type="protein sequence ID" value="ASY19863.1"/>
    <property type="molecule type" value="Genomic_DNA"/>
</dbReference>
<keyword evidence="2 5" id="KW-0812">Transmembrane</keyword>
<evidence type="ECO:0000313" key="8">
    <source>
        <dbReference type="Proteomes" id="UP000217186"/>
    </source>
</evidence>
<gene>
    <name evidence="7" type="ORF">A7sIIA15_03045</name>
</gene>
<dbReference type="InterPro" id="IPR010432">
    <property type="entry name" value="RDD"/>
</dbReference>
<dbReference type="KEGG" id="pvn:A7sIIA15_03045"/>
<dbReference type="OrthoDB" id="5187110at2"/>
<proteinExistence type="predicted"/>
<dbReference type="Proteomes" id="UP000217186">
    <property type="component" value="Chromosome"/>
</dbReference>
<keyword evidence="4 5" id="KW-0472">Membrane</keyword>
<evidence type="ECO:0000256" key="2">
    <source>
        <dbReference type="ARBA" id="ARBA00022692"/>
    </source>
</evidence>
<evidence type="ECO:0000256" key="5">
    <source>
        <dbReference type="SAM" id="Phobius"/>
    </source>
</evidence>
<name>A0A249KSS6_9ACTN</name>
<evidence type="ECO:0000256" key="4">
    <source>
        <dbReference type="ARBA" id="ARBA00023136"/>
    </source>
</evidence>
<dbReference type="AlphaFoldDB" id="A0A249KSS6"/>
<evidence type="ECO:0000259" key="6">
    <source>
        <dbReference type="Pfam" id="PF06271"/>
    </source>
</evidence>
<accession>A0A249KSS6</accession>
<feature type="transmembrane region" description="Helical" evidence="5">
    <location>
        <begin position="21"/>
        <end position="38"/>
    </location>
</feature>
<evidence type="ECO:0000313" key="7">
    <source>
        <dbReference type="EMBL" id="ASY19863.1"/>
    </source>
</evidence>
<feature type="domain" description="RDD" evidence="6">
    <location>
        <begin position="10"/>
        <end position="98"/>
    </location>
</feature>
<feature type="transmembrane region" description="Helical" evidence="5">
    <location>
        <begin position="44"/>
        <end position="67"/>
    </location>
</feature>
<dbReference type="GO" id="GO:0016020">
    <property type="term" value="C:membrane"/>
    <property type="evidence" value="ECO:0007669"/>
    <property type="project" value="UniProtKB-SubCell"/>
</dbReference>
<keyword evidence="3 5" id="KW-1133">Transmembrane helix</keyword>
<organism evidence="7 8">
    <name type="scientific">Candidatus Planktophila vernalis</name>
    <dbReference type="NCBI Taxonomy" id="1884907"/>
    <lineage>
        <taxon>Bacteria</taxon>
        <taxon>Bacillati</taxon>
        <taxon>Actinomycetota</taxon>
        <taxon>Actinomycetes</taxon>
        <taxon>Candidatus Nanopelagicales</taxon>
        <taxon>Candidatus Nanopelagicaceae</taxon>
        <taxon>Candidatus Planktophila</taxon>
    </lineage>
</organism>
<keyword evidence="8" id="KW-1185">Reference proteome</keyword>
<reference evidence="7 8" key="1">
    <citation type="submission" date="2016-07" db="EMBL/GenBank/DDBJ databases">
        <title>High microdiversification within the ubiquitous acI lineage of Actinobacteria.</title>
        <authorList>
            <person name="Neuenschwander S.M."/>
            <person name="Salcher M."/>
            <person name="Ghai R."/>
            <person name="Pernthaler J."/>
        </authorList>
    </citation>
    <scope>NUCLEOTIDE SEQUENCE [LARGE SCALE GENOMIC DNA]</scope>
    <source>
        <strain evidence="7">MMS-IIA-15</strain>
    </source>
</reference>
<protein>
    <recommendedName>
        <fullName evidence="6">RDD domain-containing protein</fullName>
    </recommendedName>
</protein>
<evidence type="ECO:0000256" key="1">
    <source>
        <dbReference type="ARBA" id="ARBA00004141"/>
    </source>
</evidence>
<evidence type="ECO:0000256" key="3">
    <source>
        <dbReference type="ARBA" id="ARBA00022989"/>
    </source>
</evidence>
<comment type="subcellular location">
    <subcellularLocation>
        <location evidence="1">Membrane</location>
        <topology evidence="1">Multi-pass membrane protein</topology>
    </subcellularLocation>
</comment>